<feature type="domain" description="Cytochrome c" evidence="4">
    <location>
        <begin position="139"/>
        <end position="264"/>
    </location>
</feature>
<name>A0ABU5P7F5_9PSED</name>
<evidence type="ECO:0000256" key="2">
    <source>
        <dbReference type="ARBA" id="ARBA00023004"/>
    </source>
</evidence>
<dbReference type="InterPro" id="IPR009056">
    <property type="entry name" value="Cyt_c-like_dom"/>
</dbReference>
<evidence type="ECO:0000256" key="1">
    <source>
        <dbReference type="ARBA" id="ARBA00022723"/>
    </source>
</evidence>
<comment type="caution">
    <text evidence="5">The sequence shown here is derived from an EMBL/GenBank/DDBJ whole genome shotgun (WGS) entry which is preliminary data.</text>
</comment>
<organism evidence="5 6">
    <name type="scientific">Pseudomonas spirodelae</name>
    <dbReference type="NCBI Taxonomy" id="3101751"/>
    <lineage>
        <taxon>Bacteria</taxon>
        <taxon>Pseudomonadati</taxon>
        <taxon>Pseudomonadota</taxon>
        <taxon>Gammaproteobacteria</taxon>
        <taxon>Pseudomonadales</taxon>
        <taxon>Pseudomonadaceae</taxon>
        <taxon>Pseudomonas</taxon>
    </lineage>
</organism>
<proteinExistence type="predicted"/>
<evidence type="ECO:0000313" key="5">
    <source>
        <dbReference type="EMBL" id="MEA1605601.1"/>
    </source>
</evidence>
<evidence type="ECO:0000256" key="3">
    <source>
        <dbReference type="PROSITE-ProRule" id="PRU00433"/>
    </source>
</evidence>
<keyword evidence="6" id="KW-1185">Reference proteome</keyword>
<dbReference type="EMBL" id="JAYEET010000023">
    <property type="protein sequence ID" value="MEA1605601.1"/>
    <property type="molecule type" value="Genomic_DNA"/>
</dbReference>
<keyword evidence="1 3" id="KW-0479">Metal-binding</keyword>
<evidence type="ECO:0000313" key="6">
    <source>
        <dbReference type="Proteomes" id="UP001292571"/>
    </source>
</evidence>
<reference evidence="5 6" key="1">
    <citation type="submission" date="2023-12" db="EMBL/GenBank/DDBJ databases">
        <title>Pseudomonas sp. T5W1.</title>
        <authorList>
            <person name="Maltman C."/>
        </authorList>
    </citation>
    <scope>NUCLEOTIDE SEQUENCE [LARGE SCALE GENOMIC DNA]</scope>
    <source>
        <strain evidence="5 6">T5W1</strain>
    </source>
</reference>
<gene>
    <name evidence="5" type="ORF">SOP97_07170</name>
</gene>
<protein>
    <recommendedName>
        <fullName evidence="4">Cytochrome c domain-containing protein</fullName>
    </recommendedName>
</protein>
<keyword evidence="2 3" id="KW-0408">Iron</keyword>
<dbReference type="RefSeq" id="WP_322948769.1">
    <property type="nucleotide sequence ID" value="NZ_JAYEET010000023.1"/>
</dbReference>
<dbReference type="PROSITE" id="PS51007">
    <property type="entry name" value="CYTC"/>
    <property type="match status" value="1"/>
</dbReference>
<evidence type="ECO:0000259" key="4">
    <source>
        <dbReference type="PROSITE" id="PS51007"/>
    </source>
</evidence>
<accession>A0ABU5P7F5</accession>
<keyword evidence="3" id="KW-0349">Heme</keyword>
<sequence length="414" mass="45523">MLAELQEIDFPEVYARFVDLFPDKPWLKATSQLQMQLRANPLSAERIESAFMIAYGLSHFERGGMSILGSEVWPSVQLAMGFAAQVCGLVSKALDERGRKAYLGRVSGAFANPIDMRALRFEHLTAMTLHKRGAQIEWPDESSGDETFDILASTEGFLSFEVECKSCSADKGRPITESEASEFLYRMMRELTSVLGPKELMALKVRVPKRLPTSHKALDTLVAEVMAAIRDGQGSTESGALLAFSRMMTPDDVADPQALTHLVSGLAAREWGDLEGPRAYFIGGSTPSGFCIEVCSGRKLQILDAMSKTAKHAVRTQMTGTRPGCLVLRLEGLNRDELTQLAQEVPNPLAWFATHVLKDERHEHLACLAFISDEEATRLSESTVTAQSSSYFFDSPVGRYPNLGIGRTFLSGTS</sequence>
<dbReference type="Proteomes" id="UP001292571">
    <property type="component" value="Unassembled WGS sequence"/>
</dbReference>